<name>A0AAJ4N9S4_AGRTU</name>
<evidence type="ECO:0000259" key="1">
    <source>
        <dbReference type="PROSITE" id="PS51186"/>
    </source>
</evidence>
<dbReference type="GO" id="GO:0016747">
    <property type="term" value="F:acyltransferase activity, transferring groups other than amino-acyl groups"/>
    <property type="evidence" value="ECO:0007669"/>
    <property type="project" value="InterPro"/>
</dbReference>
<gene>
    <name evidence="2" type="ORF">G6M86_28970</name>
</gene>
<dbReference type="CDD" id="cd04301">
    <property type="entry name" value="NAT_SF"/>
    <property type="match status" value="1"/>
</dbReference>
<organism evidence="2 3">
    <name type="scientific">Agrobacterium tumefaciens</name>
    <dbReference type="NCBI Taxonomy" id="358"/>
    <lineage>
        <taxon>Bacteria</taxon>
        <taxon>Pseudomonadati</taxon>
        <taxon>Pseudomonadota</taxon>
        <taxon>Alphaproteobacteria</taxon>
        <taxon>Hyphomicrobiales</taxon>
        <taxon>Rhizobiaceae</taxon>
        <taxon>Rhizobium/Agrobacterium group</taxon>
        <taxon>Agrobacterium</taxon>
        <taxon>Agrobacterium tumefaciens complex</taxon>
    </lineage>
</organism>
<protein>
    <submittedName>
        <fullName evidence="2">GNAT family N-acetyltransferase</fullName>
    </submittedName>
</protein>
<proteinExistence type="predicted"/>
<dbReference type="PROSITE" id="PS51186">
    <property type="entry name" value="GNAT"/>
    <property type="match status" value="1"/>
</dbReference>
<keyword evidence="2" id="KW-0614">Plasmid</keyword>
<dbReference type="Pfam" id="PF00583">
    <property type="entry name" value="Acetyltransf_1"/>
    <property type="match status" value="1"/>
</dbReference>
<dbReference type="EMBL" id="CP049221">
    <property type="protein sequence ID" value="QTG17317.1"/>
    <property type="molecule type" value="Genomic_DNA"/>
</dbReference>
<evidence type="ECO:0000313" key="2">
    <source>
        <dbReference type="EMBL" id="QTG17317.1"/>
    </source>
</evidence>
<dbReference type="RefSeq" id="WP_333723023.1">
    <property type="nucleotide sequence ID" value="NZ_CP049221.1"/>
</dbReference>
<reference evidence="2" key="1">
    <citation type="submission" date="2020-02" db="EMBL/GenBank/DDBJ databases">
        <title>Unexpected conservation and global transmission of agrobacterial virulence plasmids.</title>
        <authorList>
            <person name="Weisberg A.J."/>
            <person name="Davis E.W. II"/>
            <person name="Tabima J.R."/>
            <person name="Belcher M.S."/>
            <person name="Miller M."/>
            <person name="Kuo C.-H."/>
            <person name="Loper J.E."/>
            <person name="Grunwald N.J."/>
            <person name="Putnam M.L."/>
            <person name="Chang J.H."/>
        </authorList>
    </citation>
    <scope>NUCLEOTIDE SEQUENCE</scope>
    <source>
        <strain evidence="2">Q15/94</strain>
        <plasmid evidence="2">pQ15_94_4</plasmid>
    </source>
</reference>
<feature type="domain" description="N-acetyltransferase" evidence="1">
    <location>
        <begin position="1"/>
        <end position="155"/>
    </location>
</feature>
<accession>A0AAJ4N9S4</accession>
<dbReference type="InterPro" id="IPR016181">
    <property type="entry name" value="Acyl_CoA_acyltransferase"/>
</dbReference>
<dbReference type="Proteomes" id="UP000663946">
    <property type="component" value="Plasmid pQ15_94_4"/>
</dbReference>
<evidence type="ECO:0000313" key="3">
    <source>
        <dbReference type="Proteomes" id="UP000663946"/>
    </source>
</evidence>
<dbReference type="InterPro" id="IPR000182">
    <property type="entry name" value="GNAT_dom"/>
</dbReference>
<dbReference type="Gene3D" id="3.40.630.30">
    <property type="match status" value="1"/>
</dbReference>
<dbReference type="SUPFAM" id="SSF55729">
    <property type="entry name" value="Acyl-CoA N-acyltransferases (Nat)"/>
    <property type="match status" value="1"/>
</dbReference>
<sequence length="182" mass="19869">MKIYKSLPAENLSKVPGYMKLQRDCIANGAQADLYTSQTDDLIQHNVRLYTGHGSGSQLIAGAFTRRDGNGGAELCGVVVDIGHRGRGLGTELVQYIVGSEFAAGARRLELVVRIYVDGKLNEKAARLYRSVGFMETGEVRTGQISDDPRVRNLAGSVDSEGRYRAAVFELLAEADREVRYG</sequence>
<geneLocation type="plasmid" evidence="2 3">
    <name>pQ15_94_4</name>
</geneLocation>
<dbReference type="AlphaFoldDB" id="A0AAJ4N9S4"/>